<dbReference type="STRING" id="3916.A0A1S3TSI4"/>
<dbReference type="Proteomes" id="UP000087766">
    <property type="component" value="Chromosome 4"/>
</dbReference>
<dbReference type="AlphaFoldDB" id="A0A1S3TSI4"/>
<dbReference type="PANTHER" id="PTHR11439:SF515">
    <property type="entry name" value="GAG-POL POLYPROTEIN"/>
    <property type="match status" value="1"/>
</dbReference>
<name>A0A1S3TSI4_VIGRR</name>
<dbReference type="OrthoDB" id="1688654at2759"/>
<dbReference type="SUPFAM" id="SSF56672">
    <property type="entry name" value="DNA/RNA polymerases"/>
    <property type="match status" value="1"/>
</dbReference>
<reference evidence="2" key="1">
    <citation type="journal article" date="2014" name="Nat. Commun.">
        <title>Genome sequence of mungbean and insights into evolution within Vigna species.</title>
        <authorList>
            <person name="Kang Y.J."/>
            <person name="Kim S.K."/>
            <person name="Kim M.Y."/>
            <person name="Lestari P."/>
            <person name="Kim K.H."/>
            <person name="Ha B.K."/>
            <person name="Jun T.H."/>
            <person name="Hwang W.J."/>
            <person name="Lee T."/>
            <person name="Lee J."/>
            <person name="Shim S."/>
            <person name="Yoon M.Y."/>
            <person name="Jang Y.E."/>
            <person name="Han K.S."/>
            <person name="Taeprayoon P."/>
            <person name="Yoon N."/>
            <person name="Somta P."/>
            <person name="Tanya P."/>
            <person name="Kim K.S."/>
            <person name="Gwag J.G."/>
            <person name="Moon J.K."/>
            <person name="Lee Y.H."/>
            <person name="Park B.S."/>
            <person name="Bombarely A."/>
            <person name="Doyle J.J."/>
            <person name="Jackson S.A."/>
            <person name="Schafleitner R."/>
            <person name="Srinives P."/>
            <person name="Varshney R.K."/>
            <person name="Lee S.H."/>
        </authorList>
    </citation>
    <scope>NUCLEOTIDE SEQUENCE [LARGE SCALE GENOMIC DNA]</scope>
    <source>
        <strain evidence="2">cv. VC1973A</strain>
    </source>
</reference>
<gene>
    <name evidence="3" type="primary">LOC106758263</name>
</gene>
<dbReference type="GeneID" id="106758263"/>
<dbReference type="CDD" id="cd09272">
    <property type="entry name" value="RNase_HI_RT_Ty1"/>
    <property type="match status" value="1"/>
</dbReference>
<dbReference type="PANTHER" id="PTHR11439">
    <property type="entry name" value="GAG-POL-RELATED RETROTRANSPOSON"/>
    <property type="match status" value="1"/>
</dbReference>
<evidence type="ECO:0000313" key="2">
    <source>
        <dbReference type="Proteomes" id="UP000087766"/>
    </source>
</evidence>
<dbReference type="Pfam" id="PF07727">
    <property type="entry name" value="RVT_2"/>
    <property type="match status" value="1"/>
</dbReference>
<organism evidence="2 3">
    <name type="scientific">Vigna radiata var. radiata</name>
    <name type="common">Mung bean</name>
    <name type="synonym">Phaseolus aureus</name>
    <dbReference type="NCBI Taxonomy" id="3916"/>
    <lineage>
        <taxon>Eukaryota</taxon>
        <taxon>Viridiplantae</taxon>
        <taxon>Streptophyta</taxon>
        <taxon>Embryophyta</taxon>
        <taxon>Tracheophyta</taxon>
        <taxon>Spermatophyta</taxon>
        <taxon>Magnoliopsida</taxon>
        <taxon>eudicotyledons</taxon>
        <taxon>Gunneridae</taxon>
        <taxon>Pentapetalae</taxon>
        <taxon>rosids</taxon>
        <taxon>fabids</taxon>
        <taxon>Fabales</taxon>
        <taxon>Fabaceae</taxon>
        <taxon>Papilionoideae</taxon>
        <taxon>50 kb inversion clade</taxon>
        <taxon>NPAAA clade</taxon>
        <taxon>indigoferoid/millettioid clade</taxon>
        <taxon>Phaseoleae</taxon>
        <taxon>Vigna</taxon>
    </lineage>
</organism>
<proteinExistence type="predicted"/>
<evidence type="ECO:0000259" key="1">
    <source>
        <dbReference type="Pfam" id="PF07727"/>
    </source>
</evidence>
<sequence length="343" mass="39458">MRSIGFEKCISKHGVYVQCYQQNGIKEKLIVCLYVDDLLVTGSSVGRIVDFKVQMLQEFEMSDLGQLSYFLGIEFTKTDEGMLMYQHRYALDMLTKFNMLHCNSANTPTEVDLKLEKDPEEEVVDPTEYRRMVGSLRYLFNTRPDISYSVGLISRYMQNPRVSHLNVVKRILRYLKGTYKYGILLTKGEPGGEVRVIAYSDSDWCGDKGDRKSTVGYVFFLGGAPILRSSTKEPVVALSSCEVEYIATCEASCQAVWLCSLIRELKIEAKEKVRLLMDNKLAIDLTKHPTSHGRSKHIETRFHYIREQVSRGKIEVVYYRSEDQITDVLTKALKNERFLTLRK</sequence>
<dbReference type="InterPro" id="IPR043502">
    <property type="entry name" value="DNA/RNA_pol_sf"/>
</dbReference>
<dbReference type="KEGG" id="vra:106758263"/>
<keyword evidence="2" id="KW-1185">Reference proteome</keyword>
<accession>A0A1S3TSI4</accession>
<protein>
    <submittedName>
        <fullName evidence="3">Uncharacterized protein LOC106758263</fullName>
    </submittedName>
</protein>
<dbReference type="InterPro" id="IPR013103">
    <property type="entry name" value="RVT_2"/>
</dbReference>
<dbReference type="RefSeq" id="XP_014496687.1">
    <property type="nucleotide sequence ID" value="XM_014641201.1"/>
</dbReference>
<feature type="domain" description="Reverse transcriptase Ty1/copia-type" evidence="1">
    <location>
        <begin position="4"/>
        <end position="110"/>
    </location>
</feature>
<reference evidence="3" key="2">
    <citation type="submission" date="2025-08" db="UniProtKB">
        <authorList>
            <consortium name="RefSeq"/>
        </authorList>
    </citation>
    <scope>IDENTIFICATION</scope>
    <source>
        <tissue evidence="3">Leaf</tissue>
    </source>
</reference>
<evidence type="ECO:0000313" key="3">
    <source>
        <dbReference type="RefSeq" id="XP_014496687.1"/>
    </source>
</evidence>